<keyword evidence="2" id="KW-0229">DNA integration</keyword>
<dbReference type="AlphaFoldDB" id="A0A844XCG6"/>
<sequence length="562" mass="63700">MTSKRKGIEGFPYLRQRGRSYEVRLQVPRPLKAAVGKGELKKSLGGDLAAAKRAYHRTVSELQKPIDRARGAFPQLDVASHMPREPSLDDIEISSYHHYCRMVELQRGKVVSLQGETQSTRQGRIASLEETLLYHVDRAEAEDWGIMDIQARWKIEEMGWVLSEKSPRFKYLCEMLLRARLEAYRTELRKLNGHFAPDPEADPLFAANPEKDAKLVTTLGDLKKGFEAEKHEHWSLSTRKNYKIIFAVLEQICGFDTPVSAIDRDYCRDIAKRLAGLPVNYQKSPLTRGRSVAEAIEIAHSHEMKTIAPATINSHLGKLGAIVRYGRDKGWIAGNPTADLQVPDPIDPSEKRDPFTIEQLNLVFARSPWSDNGVSTKERPSRYWAPLAALFSGARLTEICGQRVDEMIIEEGIHAFHFRHRPDDRAIKNGKSRKVPVHPELLRLGFWDFVVEAQTAGREHLFPDVKPDKLGKWGDHTSKWFSRQVKSLDLKGRNLSFHSFRHSFEDALRRADLHDTPIGNALTGRWTAGVSKSYGSKYPVGKLHQALIEVGYPGLISPEPWS</sequence>
<dbReference type="Pfam" id="PF20172">
    <property type="entry name" value="DUF6538"/>
    <property type="match status" value="1"/>
</dbReference>
<evidence type="ECO:0000256" key="4">
    <source>
        <dbReference type="ARBA" id="ARBA00023172"/>
    </source>
</evidence>
<dbReference type="Gene3D" id="1.10.150.130">
    <property type="match status" value="1"/>
</dbReference>
<dbReference type="Gene3D" id="1.10.443.10">
    <property type="entry name" value="Intergrase catalytic core"/>
    <property type="match status" value="1"/>
</dbReference>
<protein>
    <submittedName>
        <fullName evidence="6">Tyrosine-type recombinase/integrase</fullName>
    </submittedName>
</protein>
<dbReference type="Proteomes" id="UP000461409">
    <property type="component" value="Unassembled WGS sequence"/>
</dbReference>
<dbReference type="PANTHER" id="PTHR30349:SF41">
    <property type="entry name" value="INTEGRASE_RECOMBINASE PROTEIN MJ0367-RELATED"/>
    <property type="match status" value="1"/>
</dbReference>
<dbReference type="CDD" id="cd01184">
    <property type="entry name" value="INT_C_like_1"/>
    <property type="match status" value="1"/>
</dbReference>
<dbReference type="GO" id="GO:0003677">
    <property type="term" value="F:DNA binding"/>
    <property type="evidence" value="ECO:0007669"/>
    <property type="project" value="UniProtKB-KW"/>
</dbReference>
<evidence type="ECO:0000313" key="6">
    <source>
        <dbReference type="EMBL" id="MWV27469.1"/>
    </source>
</evidence>
<dbReference type="GO" id="GO:0006310">
    <property type="term" value="P:DNA recombination"/>
    <property type="evidence" value="ECO:0007669"/>
    <property type="project" value="UniProtKB-KW"/>
</dbReference>
<evidence type="ECO:0000313" key="7">
    <source>
        <dbReference type="Proteomes" id="UP000461409"/>
    </source>
</evidence>
<dbReference type="SUPFAM" id="SSF56349">
    <property type="entry name" value="DNA breaking-rejoining enzymes"/>
    <property type="match status" value="1"/>
</dbReference>
<dbReference type="InterPro" id="IPR050090">
    <property type="entry name" value="Tyrosine_recombinase_XerCD"/>
</dbReference>
<keyword evidence="4" id="KW-0233">DNA recombination</keyword>
<dbReference type="EMBL" id="WUBR01000001">
    <property type="protein sequence ID" value="MWV27469.1"/>
    <property type="molecule type" value="Genomic_DNA"/>
</dbReference>
<comment type="caution">
    <text evidence="6">The sequence shown here is derived from an EMBL/GenBank/DDBJ whole genome shotgun (WGS) entry which is preliminary data.</text>
</comment>
<reference evidence="6 7" key="1">
    <citation type="submission" date="2019-12" db="EMBL/GenBank/DDBJ databases">
        <authorList>
            <person name="Lee S.D."/>
        </authorList>
    </citation>
    <scope>NUCLEOTIDE SEQUENCE [LARGE SCALE GENOMIC DNA]</scope>
    <source>
        <strain evidence="6 7">GH3-10</strain>
    </source>
</reference>
<keyword evidence="7" id="KW-1185">Reference proteome</keyword>
<organism evidence="6 7">
    <name type="scientific">Aurantiacibacter rhizosphaerae</name>
    <dbReference type="NCBI Taxonomy" id="2691582"/>
    <lineage>
        <taxon>Bacteria</taxon>
        <taxon>Pseudomonadati</taxon>
        <taxon>Pseudomonadota</taxon>
        <taxon>Alphaproteobacteria</taxon>
        <taxon>Sphingomonadales</taxon>
        <taxon>Erythrobacteraceae</taxon>
        <taxon>Aurantiacibacter</taxon>
    </lineage>
</organism>
<name>A0A844XCG6_9SPHN</name>
<gene>
    <name evidence="6" type="ORF">GRF63_06085</name>
</gene>
<dbReference type="PANTHER" id="PTHR30349">
    <property type="entry name" value="PHAGE INTEGRASE-RELATED"/>
    <property type="match status" value="1"/>
</dbReference>
<evidence type="ECO:0000256" key="2">
    <source>
        <dbReference type="ARBA" id="ARBA00022908"/>
    </source>
</evidence>
<dbReference type="InterPro" id="IPR013762">
    <property type="entry name" value="Integrase-like_cat_sf"/>
</dbReference>
<evidence type="ECO:0000259" key="5">
    <source>
        <dbReference type="Pfam" id="PF20172"/>
    </source>
</evidence>
<evidence type="ECO:0000256" key="1">
    <source>
        <dbReference type="ARBA" id="ARBA00008857"/>
    </source>
</evidence>
<keyword evidence="3" id="KW-0238">DNA-binding</keyword>
<comment type="similarity">
    <text evidence="1">Belongs to the 'phage' integrase family.</text>
</comment>
<dbReference type="InterPro" id="IPR010998">
    <property type="entry name" value="Integrase_recombinase_N"/>
</dbReference>
<evidence type="ECO:0000256" key="3">
    <source>
        <dbReference type="ARBA" id="ARBA00023125"/>
    </source>
</evidence>
<dbReference type="InterPro" id="IPR011010">
    <property type="entry name" value="DNA_brk_join_enz"/>
</dbReference>
<feature type="domain" description="DUF6538" evidence="5">
    <location>
        <begin position="13"/>
        <end position="70"/>
    </location>
</feature>
<proteinExistence type="inferred from homology"/>
<dbReference type="InterPro" id="IPR046668">
    <property type="entry name" value="DUF6538"/>
</dbReference>
<dbReference type="GO" id="GO:0015074">
    <property type="term" value="P:DNA integration"/>
    <property type="evidence" value="ECO:0007669"/>
    <property type="project" value="UniProtKB-KW"/>
</dbReference>
<accession>A0A844XCG6</accession>
<reference evidence="6 7" key="2">
    <citation type="submission" date="2020-02" db="EMBL/GenBank/DDBJ databases">
        <title>Erythrobacter dongmakensis sp. nov., isolated from a tidal mudflat.</title>
        <authorList>
            <person name="Kim I.S."/>
        </authorList>
    </citation>
    <scope>NUCLEOTIDE SEQUENCE [LARGE SCALE GENOMIC DNA]</scope>
    <source>
        <strain evidence="6 7">GH3-10</strain>
    </source>
</reference>